<dbReference type="EMBL" id="REGN01000514">
    <property type="protein sequence ID" value="RNA41356.1"/>
    <property type="molecule type" value="Genomic_DNA"/>
</dbReference>
<accession>A0A3M7T014</accession>
<proteinExistence type="predicted"/>
<sequence length="63" mass="7000">MLLNQICDQKLSNHFFHLSHSNVLKNSTIEGVIYSKGCKKNVNHMSGGVGKNCEIDESNIPKV</sequence>
<dbReference type="AlphaFoldDB" id="A0A3M7T014"/>
<gene>
    <name evidence="1" type="ORF">BpHYR1_015951</name>
</gene>
<protein>
    <submittedName>
        <fullName evidence="1">Uncharacterized protein</fullName>
    </submittedName>
</protein>
<name>A0A3M7T014_BRAPC</name>
<reference evidence="1 2" key="1">
    <citation type="journal article" date="2018" name="Sci. Rep.">
        <title>Genomic signatures of local adaptation to the degree of environmental predictability in rotifers.</title>
        <authorList>
            <person name="Franch-Gras L."/>
            <person name="Hahn C."/>
            <person name="Garcia-Roger E.M."/>
            <person name="Carmona M.J."/>
            <person name="Serra M."/>
            <person name="Gomez A."/>
        </authorList>
    </citation>
    <scope>NUCLEOTIDE SEQUENCE [LARGE SCALE GENOMIC DNA]</scope>
    <source>
        <strain evidence="1">HYR1</strain>
    </source>
</reference>
<keyword evidence="2" id="KW-1185">Reference proteome</keyword>
<evidence type="ECO:0000313" key="1">
    <source>
        <dbReference type="EMBL" id="RNA41356.1"/>
    </source>
</evidence>
<comment type="caution">
    <text evidence="1">The sequence shown here is derived from an EMBL/GenBank/DDBJ whole genome shotgun (WGS) entry which is preliminary data.</text>
</comment>
<organism evidence="1 2">
    <name type="scientific">Brachionus plicatilis</name>
    <name type="common">Marine rotifer</name>
    <name type="synonym">Brachionus muelleri</name>
    <dbReference type="NCBI Taxonomy" id="10195"/>
    <lineage>
        <taxon>Eukaryota</taxon>
        <taxon>Metazoa</taxon>
        <taxon>Spiralia</taxon>
        <taxon>Gnathifera</taxon>
        <taxon>Rotifera</taxon>
        <taxon>Eurotatoria</taxon>
        <taxon>Monogononta</taxon>
        <taxon>Pseudotrocha</taxon>
        <taxon>Ploima</taxon>
        <taxon>Brachionidae</taxon>
        <taxon>Brachionus</taxon>
    </lineage>
</organism>
<dbReference type="Proteomes" id="UP000276133">
    <property type="component" value="Unassembled WGS sequence"/>
</dbReference>
<evidence type="ECO:0000313" key="2">
    <source>
        <dbReference type="Proteomes" id="UP000276133"/>
    </source>
</evidence>